<feature type="transmembrane region" description="Helical" evidence="2">
    <location>
        <begin position="1052"/>
        <end position="1072"/>
    </location>
</feature>
<feature type="region of interest" description="Disordered" evidence="1">
    <location>
        <begin position="971"/>
        <end position="1033"/>
    </location>
</feature>
<dbReference type="AlphaFoldDB" id="F0VJ92"/>
<dbReference type="RefSeq" id="XP_003883835.1">
    <property type="nucleotide sequence ID" value="XM_003883786.1"/>
</dbReference>
<feature type="compositionally biased region" description="Low complexity" evidence="1">
    <location>
        <begin position="1"/>
        <end position="12"/>
    </location>
</feature>
<feature type="compositionally biased region" description="Polar residues" evidence="1">
    <location>
        <begin position="395"/>
        <end position="409"/>
    </location>
</feature>
<dbReference type="eggNOG" id="ENOG502R0A4">
    <property type="taxonomic scope" value="Eukaryota"/>
</dbReference>
<feature type="compositionally biased region" description="Polar residues" evidence="1">
    <location>
        <begin position="1002"/>
        <end position="1018"/>
    </location>
</feature>
<evidence type="ECO:0000313" key="4">
    <source>
        <dbReference type="EMBL" id="CEL67797.1"/>
    </source>
</evidence>
<name>F0VJ92_NEOCL</name>
<feature type="region of interest" description="Disordered" evidence="1">
    <location>
        <begin position="260"/>
        <end position="279"/>
    </location>
</feature>
<feature type="region of interest" description="Disordered" evidence="1">
    <location>
        <begin position="592"/>
        <end position="623"/>
    </location>
</feature>
<evidence type="ECO:0000256" key="1">
    <source>
        <dbReference type="SAM" id="MobiDB-lite"/>
    </source>
</evidence>
<reference evidence="4" key="4">
    <citation type="journal article" date="2015" name="PLoS ONE">
        <title>Comprehensive Evaluation of Toxoplasma gondii VEG and Neospora caninum LIV Genomes with Tachyzoite Stage Transcriptome and Proteome Defines Novel Transcript Features.</title>
        <authorList>
            <person name="Ramaprasad A."/>
            <person name="Mourier T."/>
            <person name="Naeem R."/>
            <person name="Malas T.B."/>
            <person name="Moussa E."/>
            <person name="Panigrahi A."/>
            <person name="Vermont S.J."/>
            <person name="Otto T.D."/>
            <person name="Wastling J."/>
            <person name="Pain A."/>
        </authorList>
    </citation>
    <scope>NUCLEOTIDE SEQUENCE</scope>
    <source>
        <strain evidence="4">Liverpool</strain>
    </source>
</reference>
<keyword evidence="2" id="KW-0472">Membrane</keyword>
<reference evidence="3" key="2">
    <citation type="submission" date="2011-03" db="EMBL/GenBank/DDBJ databases">
        <title>Comparative genomics and transcriptomics of Neospora caninum and Toxoplasma gondii.</title>
        <authorList>
            <person name="Reid A.J."/>
            <person name="Sohal A."/>
            <person name="Harris D."/>
            <person name="Quail M."/>
            <person name="Sanders M."/>
            <person name="Berriman M."/>
            <person name="Wastling J.M."/>
            <person name="Pain A."/>
        </authorList>
    </citation>
    <scope>NUCLEOTIDE SEQUENCE</scope>
    <source>
        <strain evidence="3">Liverpool</strain>
    </source>
</reference>
<dbReference type="OMA" id="VAHNDSM"/>
<accession>F0VJ92</accession>
<feature type="compositionally biased region" description="Polar residues" evidence="1">
    <location>
        <begin position="603"/>
        <end position="623"/>
    </location>
</feature>
<evidence type="ECO:0000313" key="5">
    <source>
        <dbReference type="Proteomes" id="UP000007494"/>
    </source>
</evidence>
<proteinExistence type="predicted"/>
<evidence type="ECO:0000256" key="2">
    <source>
        <dbReference type="SAM" id="Phobius"/>
    </source>
</evidence>
<feature type="region of interest" description="Disordered" evidence="1">
    <location>
        <begin position="906"/>
        <end position="929"/>
    </location>
</feature>
<dbReference type="EMBL" id="FR823390">
    <property type="protein sequence ID" value="CBZ53803.1"/>
    <property type="molecule type" value="Genomic_DNA"/>
</dbReference>
<feature type="region of interest" description="Disordered" evidence="1">
    <location>
        <begin position="1"/>
        <end position="54"/>
    </location>
</feature>
<feature type="region of interest" description="Disordered" evidence="1">
    <location>
        <begin position="395"/>
        <end position="432"/>
    </location>
</feature>
<gene>
    <name evidence="4" type="ORF">BN1204_035840</name>
    <name evidence="3" type="ORF">NCLIV_035840</name>
</gene>
<feature type="compositionally biased region" description="Basic and acidic residues" evidence="1">
    <location>
        <begin position="13"/>
        <end position="22"/>
    </location>
</feature>
<reference evidence="3" key="1">
    <citation type="submission" date="2011-02" db="EMBL/GenBank/DDBJ databases">
        <authorList>
            <person name="Aslett M."/>
        </authorList>
    </citation>
    <scope>NUCLEOTIDE SEQUENCE</scope>
    <source>
        <strain evidence="3">Liverpool</strain>
    </source>
</reference>
<feature type="region of interest" description="Disordered" evidence="1">
    <location>
        <begin position="452"/>
        <end position="531"/>
    </location>
</feature>
<dbReference type="EMBL" id="LN714483">
    <property type="protein sequence ID" value="CEL67797.1"/>
    <property type="molecule type" value="Genomic_DNA"/>
</dbReference>
<evidence type="ECO:0000313" key="3">
    <source>
        <dbReference type="EMBL" id="CBZ53803.1"/>
    </source>
</evidence>
<dbReference type="OrthoDB" id="333600at2759"/>
<reference evidence="5" key="3">
    <citation type="journal article" date="2012" name="PLoS Pathog.">
        <title>Comparative genomics of the apicomplexan parasites Toxoplasma gondii and Neospora caninum: Coccidia differing in host range and transmission strategy.</title>
        <authorList>
            <person name="Reid A.J."/>
            <person name="Vermont S.J."/>
            <person name="Cotton J.A."/>
            <person name="Harris D."/>
            <person name="Hill-Cawthorne G.A."/>
            <person name="Konen-Waisman S."/>
            <person name="Latham S.M."/>
            <person name="Mourier T."/>
            <person name="Norton R."/>
            <person name="Quail M.A."/>
            <person name="Sanders M."/>
            <person name="Shanmugam D."/>
            <person name="Sohal A."/>
            <person name="Wasmuth J.D."/>
            <person name="Brunk B."/>
            <person name="Grigg M.E."/>
            <person name="Howard J.C."/>
            <person name="Parkinson J."/>
            <person name="Roos D.S."/>
            <person name="Trees A.J."/>
            <person name="Berriman M."/>
            <person name="Pain A."/>
            <person name="Wastling J.M."/>
        </authorList>
    </citation>
    <scope>NUCLEOTIDE SEQUENCE [LARGE SCALE GENOMIC DNA]</scope>
    <source>
        <strain evidence="5">Liverpool</strain>
    </source>
</reference>
<feature type="compositionally biased region" description="Basic and acidic residues" evidence="1">
    <location>
        <begin position="487"/>
        <end position="528"/>
    </location>
</feature>
<dbReference type="GeneID" id="13443371"/>
<sequence length="1083" mass="115721">MEASAPPSAGEASELRSSEHESPCTFSPEDATKSPESSSWGEVSGGEDCGDAGDGPSCLAFPGLTKGRSASWDFEAQGGSPPTLLGVRDIHRLAGAARLHLSLIKKTGEAEGGDWPASAKPGAWALHKIHSTASADGRRAPPGTAEASAQLFVDLLQTLEAAGETMRKMEEQVAHHGRRAEQLNARLERAVAHNDSMYAESEQLERRLREAKAEVEALRSRCARLESKPDYRERYVASERGRADLERQVKSLQAQVDAFRAGTQKEQRHREEMEEEVSGIKKRLEEREEQLLLTRRSLRSAVEQSSQLTDDLVPPQSSGRRRRRSYFISGNQLHLGPAPCTASPRQLFGTPRSEAFLSPRLSGSTCEDARRLKFGCFAVPPLNMEGLSKSASVVADQSQTATNRRNSSARWGETGERGQGECLGEGPEARRGDEVRGLVGKEVAGLNLASLDSFSTAPPTGREAAVSSDRVPSGRAGICGGWTTAGGERKEKEAGSAEVWRHCGRGENDQTSREGASARRDDAVREQSSRASLCEAGKIEREADPMERHATSLSFSLLEDGAENRGTDWEDSTFLGRAPRVRGAGCMCWTTETRGRNETGGRQPSQASSPTAATLANTRSGSQCCSRPVSSFPSARVRRCPTLANSDSTAVNTRTESTWRRLAKHSSLQASDPPFALSSPPYRVATAEPCLSFSSSSVASFSAMEGTEEGKARRVGDASVRRVTSLCLEGRAAVKGGRMGVAGLNHGASFPSKFSSRFSADGNTEQRARQPGLSMFEELLQMGQALTEEEERMKRTLDGLLAAVAASSVPFEDLAAKDLSKECLLKIRKLRQNGPKNAQTSRVSGGFFSPVLYPLLSSLFNAQRLRGSDAPPHRPLLARVKALPRSVLQFLLGTVCRETVDAEKQNGEIANGSEGRAAPKTLTDTSSETNAADAASFLSAFSLPAFSPAPRPPSSSPGIWHAVKALLGQAHPSGAGAVPEGDVTNARGPEAAGESHERRAGQNPTTRDASDPTSASQRPRQDGEGTEQVDSDHRQALPVDEDHLPPSGPAKMAGLAVLAAVLFSAFVAAVVLPPSPLSRSGLS</sequence>
<protein>
    <submittedName>
        <fullName evidence="3">Uncharacterized protein</fullName>
    </submittedName>
</protein>
<dbReference type="Proteomes" id="UP000007494">
    <property type="component" value="Chromosome VIII"/>
</dbReference>
<keyword evidence="5" id="KW-1185">Reference proteome</keyword>
<dbReference type="VEuPathDB" id="ToxoDB:NCLIV_035840"/>
<dbReference type="InParanoid" id="F0VJ92"/>
<dbReference type="Gene3D" id="1.10.287.1490">
    <property type="match status" value="1"/>
</dbReference>
<organism evidence="3 5">
    <name type="scientific">Neospora caninum (strain Liverpool)</name>
    <dbReference type="NCBI Taxonomy" id="572307"/>
    <lineage>
        <taxon>Eukaryota</taxon>
        <taxon>Sar</taxon>
        <taxon>Alveolata</taxon>
        <taxon>Apicomplexa</taxon>
        <taxon>Conoidasida</taxon>
        <taxon>Coccidia</taxon>
        <taxon>Eucoccidiorida</taxon>
        <taxon>Eimeriorina</taxon>
        <taxon>Sarcocystidae</taxon>
        <taxon>Neospora</taxon>
    </lineage>
</organism>
<keyword evidence="2" id="KW-0812">Transmembrane</keyword>
<feature type="compositionally biased region" description="Basic and acidic residues" evidence="1">
    <location>
        <begin position="263"/>
        <end position="279"/>
    </location>
</feature>
<keyword evidence="2" id="KW-1133">Transmembrane helix</keyword>
<feature type="region of interest" description="Disordered" evidence="1">
    <location>
        <begin position="303"/>
        <end position="322"/>
    </location>
</feature>